<dbReference type="EMBL" id="CADCXU010034341">
    <property type="protein sequence ID" value="CAB0019654.1"/>
    <property type="molecule type" value="Genomic_DNA"/>
</dbReference>
<name>A0A6H5HRZ3_9HEMI</name>
<sequence length="81" mass="9189">MNLPGCYEYFVTINLHLKVDLQGYLISPQVYVRFNPQSTLSRSKPVSRSLEIVSIDGLKFGARPCTVLGVHSKTFLTLEWD</sequence>
<keyword evidence="2" id="KW-1185">Reference proteome</keyword>
<proteinExistence type="predicted"/>
<gene>
    <name evidence="1" type="ORF">NTEN_LOCUS23357</name>
</gene>
<protein>
    <submittedName>
        <fullName evidence="1">Uncharacterized protein</fullName>
    </submittedName>
</protein>
<reference evidence="1 2" key="1">
    <citation type="submission" date="2020-02" db="EMBL/GenBank/DDBJ databases">
        <authorList>
            <person name="Ferguson B K."/>
        </authorList>
    </citation>
    <scope>NUCLEOTIDE SEQUENCE [LARGE SCALE GENOMIC DNA]</scope>
</reference>
<accession>A0A6H5HRZ3</accession>
<evidence type="ECO:0000313" key="1">
    <source>
        <dbReference type="EMBL" id="CAB0019654.1"/>
    </source>
</evidence>
<evidence type="ECO:0000313" key="2">
    <source>
        <dbReference type="Proteomes" id="UP000479000"/>
    </source>
</evidence>
<organism evidence="1 2">
    <name type="scientific">Nesidiocoris tenuis</name>
    <dbReference type="NCBI Taxonomy" id="355587"/>
    <lineage>
        <taxon>Eukaryota</taxon>
        <taxon>Metazoa</taxon>
        <taxon>Ecdysozoa</taxon>
        <taxon>Arthropoda</taxon>
        <taxon>Hexapoda</taxon>
        <taxon>Insecta</taxon>
        <taxon>Pterygota</taxon>
        <taxon>Neoptera</taxon>
        <taxon>Paraneoptera</taxon>
        <taxon>Hemiptera</taxon>
        <taxon>Heteroptera</taxon>
        <taxon>Panheteroptera</taxon>
        <taxon>Cimicomorpha</taxon>
        <taxon>Miridae</taxon>
        <taxon>Dicyphina</taxon>
        <taxon>Nesidiocoris</taxon>
    </lineage>
</organism>
<dbReference type="Proteomes" id="UP000479000">
    <property type="component" value="Unassembled WGS sequence"/>
</dbReference>
<dbReference type="AlphaFoldDB" id="A0A6H5HRZ3"/>